<dbReference type="Proteomes" id="UP000265520">
    <property type="component" value="Unassembled WGS sequence"/>
</dbReference>
<comment type="caution">
    <text evidence="2">The sequence shown here is derived from an EMBL/GenBank/DDBJ whole genome shotgun (WGS) entry which is preliminary data.</text>
</comment>
<accession>A0A392RQV5</accession>
<evidence type="ECO:0000313" key="2">
    <source>
        <dbReference type="EMBL" id="MCI39021.1"/>
    </source>
</evidence>
<proteinExistence type="predicted"/>
<keyword evidence="3" id="KW-1185">Reference proteome</keyword>
<reference evidence="2 3" key="1">
    <citation type="journal article" date="2018" name="Front. Plant Sci.">
        <title>Red Clover (Trifolium pratense) and Zigzag Clover (T. medium) - A Picture of Genomic Similarities and Differences.</title>
        <authorList>
            <person name="Dluhosova J."/>
            <person name="Istvanek J."/>
            <person name="Nedelnik J."/>
            <person name="Repkova J."/>
        </authorList>
    </citation>
    <scope>NUCLEOTIDE SEQUENCE [LARGE SCALE GENOMIC DNA]</scope>
    <source>
        <strain evidence="3">cv. 10/8</strain>
        <tissue evidence="2">Leaf</tissue>
    </source>
</reference>
<sequence>MGIHTDSGHVCDSDNIPPLPCQID</sequence>
<organism evidence="2 3">
    <name type="scientific">Trifolium medium</name>
    <dbReference type="NCBI Taxonomy" id="97028"/>
    <lineage>
        <taxon>Eukaryota</taxon>
        <taxon>Viridiplantae</taxon>
        <taxon>Streptophyta</taxon>
        <taxon>Embryophyta</taxon>
        <taxon>Tracheophyta</taxon>
        <taxon>Spermatophyta</taxon>
        <taxon>Magnoliopsida</taxon>
        <taxon>eudicotyledons</taxon>
        <taxon>Gunneridae</taxon>
        <taxon>Pentapetalae</taxon>
        <taxon>rosids</taxon>
        <taxon>fabids</taxon>
        <taxon>Fabales</taxon>
        <taxon>Fabaceae</taxon>
        <taxon>Papilionoideae</taxon>
        <taxon>50 kb inversion clade</taxon>
        <taxon>NPAAA clade</taxon>
        <taxon>Hologalegina</taxon>
        <taxon>IRL clade</taxon>
        <taxon>Trifolieae</taxon>
        <taxon>Trifolium</taxon>
    </lineage>
</organism>
<evidence type="ECO:0000256" key="1">
    <source>
        <dbReference type="SAM" id="MobiDB-lite"/>
    </source>
</evidence>
<feature type="region of interest" description="Disordered" evidence="1">
    <location>
        <begin position="1"/>
        <end position="24"/>
    </location>
</feature>
<feature type="non-terminal residue" evidence="2">
    <location>
        <position position="24"/>
    </location>
</feature>
<protein>
    <submittedName>
        <fullName evidence="2">Uncharacterized protein</fullName>
    </submittedName>
</protein>
<dbReference type="EMBL" id="LXQA010262712">
    <property type="protein sequence ID" value="MCI39021.1"/>
    <property type="molecule type" value="Genomic_DNA"/>
</dbReference>
<feature type="compositionally biased region" description="Basic and acidic residues" evidence="1">
    <location>
        <begin position="1"/>
        <end position="12"/>
    </location>
</feature>
<dbReference type="AlphaFoldDB" id="A0A392RQV5"/>
<name>A0A392RQV5_9FABA</name>
<evidence type="ECO:0000313" key="3">
    <source>
        <dbReference type="Proteomes" id="UP000265520"/>
    </source>
</evidence>